<reference evidence="1 2" key="1">
    <citation type="submission" date="2016-10" db="EMBL/GenBank/DDBJ databases">
        <title>Genome sequencing of Aspergillus oryzae BCC7051.</title>
        <authorList>
            <person name="Thammarongtham C."/>
            <person name="Vorapreeda T."/>
            <person name="Nookaew I."/>
            <person name="Srisuk T."/>
            <person name="Land M."/>
            <person name="Jeennor S."/>
            <person name="Laoteng K."/>
        </authorList>
    </citation>
    <scope>NUCLEOTIDE SEQUENCE [LARGE SCALE GENOMIC DNA]</scope>
    <source>
        <strain evidence="1 2">BCC7051</strain>
    </source>
</reference>
<sequence length="122" mass="12539">MMGDVMDRAMIEDTVPAQEIEGTGGAIGVGLGIAGTAIGIATGETEREALAATDTMISEGTLQKGTDTVTVLAPLFETGTGIGPGHHLFGDPEETAGMIAKTTEHSRMVPLTRGLQIDTKTK</sequence>
<accession>A0A1S9D9Z6</accession>
<organism evidence="1 2">
    <name type="scientific">Aspergillus oryzae</name>
    <name type="common">Yellow koji mold</name>
    <dbReference type="NCBI Taxonomy" id="5062"/>
    <lineage>
        <taxon>Eukaryota</taxon>
        <taxon>Fungi</taxon>
        <taxon>Dikarya</taxon>
        <taxon>Ascomycota</taxon>
        <taxon>Pezizomycotina</taxon>
        <taxon>Eurotiomycetes</taxon>
        <taxon>Eurotiomycetidae</taxon>
        <taxon>Eurotiales</taxon>
        <taxon>Aspergillaceae</taxon>
        <taxon>Aspergillus</taxon>
        <taxon>Aspergillus subgen. Circumdati</taxon>
    </lineage>
</organism>
<dbReference type="AlphaFoldDB" id="A0A1S9D9Z6"/>
<dbReference type="Proteomes" id="UP000190312">
    <property type="component" value="Unassembled WGS sequence"/>
</dbReference>
<evidence type="ECO:0000313" key="1">
    <source>
        <dbReference type="EMBL" id="OOO05888.1"/>
    </source>
</evidence>
<evidence type="ECO:0000313" key="2">
    <source>
        <dbReference type="Proteomes" id="UP000190312"/>
    </source>
</evidence>
<proteinExistence type="predicted"/>
<name>A0A1S9D9Z6_ASPOZ</name>
<dbReference type="EMBL" id="MKZY01000008">
    <property type="protein sequence ID" value="OOO05888.1"/>
    <property type="molecule type" value="Genomic_DNA"/>
</dbReference>
<protein>
    <submittedName>
        <fullName evidence="1">Uncharacterized protein</fullName>
    </submittedName>
</protein>
<comment type="caution">
    <text evidence="1">The sequence shown here is derived from an EMBL/GenBank/DDBJ whole genome shotgun (WGS) entry which is preliminary data.</text>
</comment>
<gene>
    <name evidence="1" type="ORF">OAory_01015490</name>
</gene>